<keyword evidence="4 5" id="KW-0505">Motor protein</keyword>
<evidence type="ECO:0000313" key="11">
    <source>
        <dbReference type="EMBL" id="KAE9129464.1"/>
    </source>
</evidence>
<dbReference type="InterPro" id="IPR019821">
    <property type="entry name" value="Kinesin_motor_CS"/>
</dbReference>
<dbReference type="Gene3D" id="1.10.287.1490">
    <property type="match status" value="1"/>
</dbReference>
<feature type="domain" description="Kinesin motor" evidence="8">
    <location>
        <begin position="16"/>
        <end position="367"/>
    </location>
</feature>
<dbReference type="GO" id="GO:0008017">
    <property type="term" value="F:microtubule binding"/>
    <property type="evidence" value="ECO:0007669"/>
    <property type="project" value="InterPro"/>
</dbReference>
<dbReference type="Proteomes" id="UP000488956">
    <property type="component" value="Unassembled WGS sequence"/>
</dbReference>
<dbReference type="Proteomes" id="UP000441208">
    <property type="component" value="Unassembled WGS sequence"/>
</dbReference>
<feature type="coiled-coil region" evidence="6">
    <location>
        <begin position="767"/>
        <end position="861"/>
    </location>
</feature>
<evidence type="ECO:0000313" key="21">
    <source>
        <dbReference type="Proteomes" id="UP000440367"/>
    </source>
</evidence>
<dbReference type="Proteomes" id="UP000429523">
    <property type="component" value="Unassembled WGS sequence"/>
</dbReference>
<evidence type="ECO:0000313" key="13">
    <source>
        <dbReference type="EMBL" id="KAE9151802.1"/>
    </source>
</evidence>
<evidence type="ECO:0000313" key="9">
    <source>
        <dbReference type="EMBL" id="KAE8945067.1"/>
    </source>
</evidence>
<evidence type="ECO:0000313" key="23">
    <source>
        <dbReference type="Proteomes" id="UP000441208"/>
    </source>
</evidence>
<dbReference type="EMBL" id="QXGA01000131">
    <property type="protein sequence ID" value="KAE9151802.1"/>
    <property type="molecule type" value="Genomic_DNA"/>
</dbReference>
<feature type="compositionally biased region" description="Basic and acidic residues" evidence="7">
    <location>
        <begin position="955"/>
        <end position="966"/>
    </location>
</feature>
<dbReference type="PROSITE" id="PS00411">
    <property type="entry name" value="KINESIN_MOTOR_1"/>
    <property type="match status" value="1"/>
</dbReference>
<evidence type="ECO:0000313" key="10">
    <source>
        <dbReference type="EMBL" id="KAE9023541.1"/>
    </source>
</evidence>
<evidence type="ECO:0000313" key="22">
    <source>
        <dbReference type="Proteomes" id="UP000440732"/>
    </source>
</evidence>
<dbReference type="SMART" id="SM00129">
    <property type="entry name" value="KISc"/>
    <property type="match status" value="1"/>
</dbReference>
<dbReference type="Proteomes" id="UP000476176">
    <property type="component" value="Unassembled WGS sequence"/>
</dbReference>
<feature type="region of interest" description="Disordered" evidence="7">
    <location>
        <begin position="441"/>
        <end position="521"/>
    </location>
</feature>
<evidence type="ECO:0000256" key="5">
    <source>
        <dbReference type="PROSITE-ProRule" id="PRU00283"/>
    </source>
</evidence>
<dbReference type="PRINTS" id="PR00380">
    <property type="entry name" value="KINESINHEAVY"/>
</dbReference>
<comment type="similarity">
    <text evidence="5">Belongs to the TRAFAC class myosin-kinesin ATPase superfamily. Kinesin family.</text>
</comment>
<dbReference type="Proteomes" id="UP000440732">
    <property type="component" value="Unassembled WGS sequence"/>
</dbReference>
<dbReference type="InterPro" id="IPR027417">
    <property type="entry name" value="P-loop_NTPase"/>
</dbReference>
<dbReference type="FunFam" id="3.40.850.10:FF:000193">
    <property type="entry name" value="Kinesin-like protein"/>
    <property type="match status" value="1"/>
</dbReference>
<evidence type="ECO:0000313" key="18">
    <source>
        <dbReference type="Proteomes" id="UP000429523"/>
    </source>
</evidence>
<feature type="region of interest" description="Disordered" evidence="7">
    <location>
        <begin position="1792"/>
        <end position="1890"/>
    </location>
</feature>
<evidence type="ECO:0000313" key="17">
    <source>
        <dbReference type="EMBL" id="KAE9322793.1"/>
    </source>
</evidence>
<comment type="caution">
    <text evidence="12">The sequence shown here is derived from an EMBL/GenBank/DDBJ whole genome shotgun (WGS) entry which is preliminary data.</text>
</comment>
<dbReference type="EMBL" id="QXFX01000141">
    <property type="protein sequence ID" value="KAE9129464.1"/>
    <property type="molecule type" value="Genomic_DNA"/>
</dbReference>
<accession>A0A6A3T4Y8</accession>
<dbReference type="InterPro" id="IPR036961">
    <property type="entry name" value="Kinesin_motor_dom_sf"/>
</dbReference>
<dbReference type="Proteomes" id="UP000437068">
    <property type="component" value="Unassembled WGS sequence"/>
</dbReference>
<evidence type="ECO:0000313" key="12">
    <source>
        <dbReference type="EMBL" id="KAE9129616.1"/>
    </source>
</evidence>
<evidence type="ECO:0000256" key="4">
    <source>
        <dbReference type="ARBA" id="ARBA00023175"/>
    </source>
</evidence>
<evidence type="ECO:0000313" key="26">
    <source>
        <dbReference type="Proteomes" id="UP000488956"/>
    </source>
</evidence>
<dbReference type="EMBL" id="QXGF01000173">
    <property type="protein sequence ID" value="KAE8945067.1"/>
    <property type="molecule type" value="Genomic_DNA"/>
</dbReference>
<evidence type="ECO:0000313" key="19">
    <source>
        <dbReference type="Proteomes" id="UP000433483"/>
    </source>
</evidence>
<evidence type="ECO:0000313" key="16">
    <source>
        <dbReference type="EMBL" id="KAE9248737.1"/>
    </source>
</evidence>
<gene>
    <name evidence="17" type="ORF">PF001_g4224</name>
    <name evidence="16" type="ORF">PF002_g5634</name>
    <name evidence="15" type="ORF">PF004_g4078</name>
    <name evidence="14" type="ORF">PF005_g4854</name>
    <name evidence="13" type="ORF">PF006_g3920</name>
    <name evidence="12" type="ORF">PF007_g4816</name>
    <name evidence="9" type="ORF">PF009_g5258</name>
    <name evidence="11" type="ORF">PF010_g4175</name>
    <name evidence="10" type="ORF">PF011_g3924</name>
</gene>
<dbReference type="GO" id="GO:0003777">
    <property type="term" value="F:microtubule motor activity"/>
    <property type="evidence" value="ECO:0007669"/>
    <property type="project" value="InterPro"/>
</dbReference>
<evidence type="ECO:0000313" key="25">
    <source>
        <dbReference type="Proteomes" id="UP000476176"/>
    </source>
</evidence>
<dbReference type="EMBL" id="QXFW01000136">
    <property type="protein sequence ID" value="KAE9023541.1"/>
    <property type="molecule type" value="Genomic_DNA"/>
</dbReference>
<feature type="coiled-coil region" evidence="6">
    <location>
        <begin position="1173"/>
        <end position="1768"/>
    </location>
</feature>
<organism evidence="12 23">
    <name type="scientific">Phytophthora fragariae</name>
    <dbReference type="NCBI Taxonomy" id="53985"/>
    <lineage>
        <taxon>Eukaryota</taxon>
        <taxon>Sar</taxon>
        <taxon>Stramenopiles</taxon>
        <taxon>Oomycota</taxon>
        <taxon>Peronosporomycetes</taxon>
        <taxon>Peronosporales</taxon>
        <taxon>Peronosporaceae</taxon>
        <taxon>Phytophthora</taxon>
    </lineage>
</organism>
<dbReference type="Proteomes" id="UP000440367">
    <property type="component" value="Unassembled WGS sequence"/>
</dbReference>
<dbReference type="GO" id="GO:0007018">
    <property type="term" value="P:microtubule-based movement"/>
    <property type="evidence" value="ECO:0007669"/>
    <property type="project" value="InterPro"/>
</dbReference>
<evidence type="ECO:0000313" key="15">
    <source>
        <dbReference type="EMBL" id="KAE9247940.1"/>
    </source>
</evidence>
<dbReference type="PANTHER" id="PTHR47968">
    <property type="entry name" value="CENTROMERE PROTEIN E"/>
    <property type="match status" value="1"/>
</dbReference>
<reference evidence="18 19" key="1">
    <citation type="submission" date="2018-08" db="EMBL/GenBank/DDBJ databases">
        <title>Genomic investigation of the strawberry pathogen Phytophthora fragariae indicates pathogenicity is determined by transcriptional variation in three key races.</title>
        <authorList>
            <person name="Adams T.M."/>
            <person name="Armitage A.D."/>
            <person name="Sobczyk M.K."/>
            <person name="Bates H.J."/>
            <person name="Dunwell J.M."/>
            <person name="Nellist C.F."/>
            <person name="Harrison R.J."/>
        </authorList>
    </citation>
    <scope>NUCLEOTIDE SEQUENCE [LARGE SCALE GENOMIC DNA]</scope>
    <source>
        <strain evidence="17 20">A4</strain>
        <strain evidence="16 21">BC-1</strain>
        <strain evidence="15 25">BC-23</strain>
        <strain evidence="14 19">NOV-27</strain>
        <strain evidence="13 22">NOV-5</strain>
        <strain evidence="12 23">NOV-71</strain>
        <strain evidence="9 18">NOV-9</strain>
        <strain evidence="11 26">ONT-3</strain>
        <strain evidence="10 24">SCRP245</strain>
    </source>
</reference>
<feature type="compositionally biased region" description="Basic and acidic residues" evidence="7">
    <location>
        <begin position="1829"/>
        <end position="1841"/>
    </location>
</feature>
<keyword evidence="2 5" id="KW-0067">ATP-binding</keyword>
<dbReference type="Gene3D" id="3.40.850.10">
    <property type="entry name" value="Kinesin motor domain"/>
    <property type="match status" value="1"/>
</dbReference>
<name>A0A6A3T4Y8_9STRA</name>
<dbReference type="PROSITE" id="PS50067">
    <property type="entry name" value="KINESIN_MOTOR_2"/>
    <property type="match status" value="1"/>
</dbReference>
<feature type="binding site" evidence="5">
    <location>
        <begin position="105"/>
        <end position="112"/>
    </location>
    <ligand>
        <name>ATP</name>
        <dbReference type="ChEBI" id="CHEBI:30616"/>
    </ligand>
</feature>
<evidence type="ECO:0000256" key="3">
    <source>
        <dbReference type="ARBA" id="ARBA00023054"/>
    </source>
</evidence>
<dbReference type="InterPro" id="IPR001752">
    <property type="entry name" value="Kinesin_motor_dom"/>
</dbReference>
<evidence type="ECO:0000259" key="8">
    <source>
        <dbReference type="PROSITE" id="PS50067"/>
    </source>
</evidence>
<dbReference type="SUPFAM" id="SSF52540">
    <property type="entry name" value="P-loop containing nucleoside triphosphate hydrolases"/>
    <property type="match status" value="1"/>
</dbReference>
<evidence type="ECO:0000256" key="2">
    <source>
        <dbReference type="ARBA" id="ARBA00022840"/>
    </source>
</evidence>
<keyword evidence="1 5" id="KW-0547">Nucleotide-binding</keyword>
<keyword evidence="19" id="KW-1185">Reference proteome</keyword>
<feature type="region of interest" description="Disordered" evidence="7">
    <location>
        <begin position="927"/>
        <end position="967"/>
    </location>
</feature>
<evidence type="ECO:0000313" key="24">
    <source>
        <dbReference type="Proteomes" id="UP000460718"/>
    </source>
</evidence>
<dbReference type="EMBL" id="QXGE01000142">
    <property type="protein sequence ID" value="KAE9322793.1"/>
    <property type="molecule type" value="Genomic_DNA"/>
</dbReference>
<evidence type="ECO:0000313" key="14">
    <source>
        <dbReference type="EMBL" id="KAE9227096.1"/>
    </source>
</evidence>
<sequence length="1890" mass="211988">MTDAAGVVSAPAEAENIAVCIRVRPMNERELRAQDLPALSCVPALNVVALTDPATGAPLAGKGNTFQYDQIFEAGSDARAIYARVARRIVRSTLSGINGTIFAYGQTSSGKTFTMQGDGGMPFEPEAESCRPGILQLAVEDVFDYIERCADRDFLLRVSFVEIYNEVVRDLLGPSDNLKLREDPRKGVYVECHEQIITNYEDIVTLLRAGNRNRTVGLTNMNDKSSRSHSVFRLVVESKSKHKSKSDKSRRLSEDDVNGAVLVASLNLVDLAGSESLRHTGNEGIRQREAGNINKSLLTLARVINSLASAGGRGQNAPFRDSKLTRLLQNSLGGNTRTLIICCVTPSDRYIEETKSTLQFAARAKDIKTSATVNEVLDDQTQLRRLKREVHDLKKLVNSEALNALKAENEALLSEKNHNKTEMARLKGLILSSTSVAKAAEDKRCVQRGKRSRETWGPGDFPASIKAQAPLSPHRYPRKRRSSAKENLDPQTLFRVSEDVDEDGHSVDDTAAGKSKASQDVKESSKEVLELLSAVLRNYRDGNGADPIAGIEAIANEKSAALGDVERVRAFDVLADIRALMVENMQSRAILDEKLVLEQELKELRAKLDEGSLDQNLANCDCLENAAKASAGVDEIMAELGSTQEALAKEKRRYQDLETQTINSQQMAAEELGSLRHQLETLKLEANESRQRFDSEKRELQAALESLQTGLPHSDDDKEHLSMRSRREELEGLLEEMKASQTVLQLAVAERHDEIASLKSMLNDANQTELESRVKSLEEERTLLQQKISELEQQVAEATEKTETEKQSKNAVVEKLAGELQEIMQELTQLQSDHERTALEKQELQAESERISDELDASQRQGYELSETLMQKEHVVKVLQAQLDAKIMTISQMQTKHKDEVEALHQTIQELSNEREQLQADIEELHAAESSSANPEPTQSTGENAHTEANSGEKNAAETEAQKLRSEVNQLTEKLSAVESGLAVKEEHLQASEESSDQSELKAAFDKLQADFDNMQQEHKADPMLLEEKNSLQQRYDALNEDFKRLADDLEKVSRERDDCLEELRALEAQLMEVSEEKMKLAISADEQEIKLREAQRVALSFSEATAALQMQLEDAQSAMVALEASKAELERNVESVQTALTDLQADHAAIVNQIQNHDSVFNSDSESGDMKVEQLQQRLETEAKQREKLELDVQSYEETLSVLRKEANDSSETIADMLEKLKKLESDLESAARTQETKDKELASLTDALARSKEEQQEMRLQSKQRLVAAEGKEMALEEKISALEQQLMMNSNGVSTPSDSMQSATQMELIESREKHAELQSKITTLENELAKAREELRRQDEGWNKKQVMAEREFARLMTEQKRLRNELATLQSSAGASIQEMEAQAEELQKAKQSCAGLSEEKEAVQQELEAANAAWEEKHQELMLQMDSMREQLLEAQNELEEYQKHADSEIHRLRSVIQETNAEIEELKRSAKAREEELESQIGGQVDWQFQVKSQQEALQAKCDELEDERRLLKDEYAALESQRADVEQQLRSEILELSQKCASAQTQQATYQGKLKEMETQLEMTENDVGRYRGEFESLAESLKSSQVEAGEYHSQLVQAQLAKEGMEKLVEKQKARIDKLEKVKMTTETLDLFRKLKQDRHDLQSKVHELQKKLALAEEALTQSQENHQESEQRLAEHKDEELKLLKEHVEELRNALREETQRAADVKTEMRAALSDEREKAEHEIQEMQALVKEKMELVEKLETQVASVHDAMAKLREHKSENVSYLEKENLDLHVENRELKKQLESALSPPEKDELMGDTGTYDASAAAAAKALAEDNSSDHHESGTHEVSDGDATNEDSSQPQEAGTTRAGGFLLSTTELDAIAAHSQEDPGRPDCSQQ</sequence>
<protein>
    <recommendedName>
        <fullName evidence="8">Kinesin motor domain-containing protein</fullName>
    </recommendedName>
</protein>
<dbReference type="Pfam" id="PF00225">
    <property type="entry name" value="Kinesin"/>
    <property type="match status" value="1"/>
</dbReference>
<feature type="compositionally biased region" description="Polar residues" evidence="7">
    <location>
        <begin position="929"/>
        <end position="953"/>
    </location>
</feature>
<keyword evidence="3 6" id="KW-0175">Coiled coil</keyword>
<dbReference type="PANTHER" id="PTHR47968:SF75">
    <property type="entry name" value="CENTROMERE-ASSOCIATED PROTEIN E"/>
    <property type="match status" value="1"/>
</dbReference>
<dbReference type="InterPro" id="IPR027640">
    <property type="entry name" value="Kinesin-like_fam"/>
</dbReference>
<dbReference type="EMBL" id="QXGC01000137">
    <property type="protein sequence ID" value="KAE9247940.1"/>
    <property type="molecule type" value="Genomic_DNA"/>
</dbReference>
<dbReference type="Proteomes" id="UP000460718">
    <property type="component" value="Unassembled WGS sequence"/>
</dbReference>
<feature type="coiled-coil region" evidence="6">
    <location>
        <begin position="587"/>
        <end position="699"/>
    </location>
</feature>
<dbReference type="GO" id="GO:0005524">
    <property type="term" value="F:ATP binding"/>
    <property type="evidence" value="ECO:0007669"/>
    <property type="project" value="UniProtKB-UniRule"/>
</dbReference>
<feature type="compositionally biased region" description="Polar residues" evidence="7">
    <location>
        <begin position="1848"/>
        <end position="1857"/>
    </location>
</feature>
<evidence type="ECO:0000256" key="6">
    <source>
        <dbReference type="SAM" id="Coils"/>
    </source>
</evidence>
<dbReference type="Proteomes" id="UP000433483">
    <property type="component" value="Unassembled WGS sequence"/>
</dbReference>
<proteinExistence type="inferred from homology"/>
<feature type="coiled-coil region" evidence="6">
    <location>
        <begin position="376"/>
        <end position="422"/>
    </location>
</feature>
<evidence type="ECO:0000313" key="20">
    <source>
        <dbReference type="Proteomes" id="UP000437068"/>
    </source>
</evidence>
<dbReference type="OrthoDB" id="3176171at2759"/>
<dbReference type="EMBL" id="QXGD01000186">
    <property type="protein sequence ID" value="KAE9248737.1"/>
    <property type="molecule type" value="Genomic_DNA"/>
</dbReference>
<dbReference type="EMBL" id="QXFZ01000158">
    <property type="protein sequence ID" value="KAE9129616.1"/>
    <property type="molecule type" value="Genomic_DNA"/>
</dbReference>
<evidence type="ECO:0000256" key="7">
    <source>
        <dbReference type="SAM" id="MobiDB-lite"/>
    </source>
</evidence>
<dbReference type="EMBL" id="QXGB01000162">
    <property type="protein sequence ID" value="KAE9227096.1"/>
    <property type="molecule type" value="Genomic_DNA"/>
</dbReference>
<evidence type="ECO:0000256" key="1">
    <source>
        <dbReference type="ARBA" id="ARBA00022741"/>
    </source>
</evidence>